<keyword evidence="2" id="KW-1185">Reference proteome</keyword>
<evidence type="ECO:0000313" key="1">
    <source>
        <dbReference type="EMBL" id="GAA2262572.1"/>
    </source>
</evidence>
<sequence>MTASHLSAAVPTPAEAVAALRARRHRQVAVAGYLSAPGFFARRATQAGGCLTSAPLGPHEAVARLVLHRYDQAFDC</sequence>
<protein>
    <submittedName>
        <fullName evidence="1">Uncharacterized protein</fullName>
    </submittedName>
</protein>
<dbReference type="SUPFAM" id="SSF53800">
    <property type="entry name" value="Chelatase"/>
    <property type="match status" value="1"/>
</dbReference>
<comment type="caution">
    <text evidence="1">The sequence shown here is derived from an EMBL/GenBank/DDBJ whole genome shotgun (WGS) entry which is preliminary data.</text>
</comment>
<reference evidence="1 2" key="1">
    <citation type="journal article" date="2019" name="Int. J. Syst. Evol. Microbiol.">
        <title>The Global Catalogue of Microorganisms (GCM) 10K type strain sequencing project: providing services to taxonomists for standard genome sequencing and annotation.</title>
        <authorList>
            <consortium name="The Broad Institute Genomics Platform"/>
            <consortium name="The Broad Institute Genome Sequencing Center for Infectious Disease"/>
            <person name="Wu L."/>
            <person name="Ma J."/>
        </authorList>
    </citation>
    <scope>NUCLEOTIDE SEQUENCE [LARGE SCALE GENOMIC DNA]</scope>
    <source>
        <strain evidence="1 2">JCM 7356</strain>
    </source>
</reference>
<organism evidence="1 2">
    <name type="scientific">Kitasatospora cystarginea</name>
    <dbReference type="NCBI Taxonomy" id="58350"/>
    <lineage>
        <taxon>Bacteria</taxon>
        <taxon>Bacillati</taxon>
        <taxon>Actinomycetota</taxon>
        <taxon>Actinomycetes</taxon>
        <taxon>Kitasatosporales</taxon>
        <taxon>Streptomycetaceae</taxon>
        <taxon>Kitasatospora</taxon>
    </lineage>
</organism>
<gene>
    <name evidence="1" type="ORF">GCM10010430_53720</name>
</gene>
<evidence type="ECO:0000313" key="2">
    <source>
        <dbReference type="Proteomes" id="UP001500305"/>
    </source>
</evidence>
<dbReference type="Gene3D" id="3.40.50.1400">
    <property type="match status" value="1"/>
</dbReference>
<name>A0ABN3EL97_9ACTN</name>
<dbReference type="RefSeq" id="WP_344639078.1">
    <property type="nucleotide sequence ID" value="NZ_BAAATR010000028.1"/>
</dbReference>
<accession>A0ABN3EL97</accession>
<dbReference type="Proteomes" id="UP001500305">
    <property type="component" value="Unassembled WGS sequence"/>
</dbReference>
<proteinExistence type="predicted"/>
<dbReference type="EMBL" id="BAAATR010000028">
    <property type="protein sequence ID" value="GAA2262572.1"/>
    <property type="molecule type" value="Genomic_DNA"/>
</dbReference>